<evidence type="ECO:0000313" key="2">
    <source>
        <dbReference type="Proteomes" id="UP000790709"/>
    </source>
</evidence>
<organism evidence="1 2">
    <name type="scientific">Leucogyrophana mollusca</name>
    <dbReference type="NCBI Taxonomy" id="85980"/>
    <lineage>
        <taxon>Eukaryota</taxon>
        <taxon>Fungi</taxon>
        <taxon>Dikarya</taxon>
        <taxon>Basidiomycota</taxon>
        <taxon>Agaricomycotina</taxon>
        <taxon>Agaricomycetes</taxon>
        <taxon>Agaricomycetidae</taxon>
        <taxon>Boletales</taxon>
        <taxon>Boletales incertae sedis</taxon>
        <taxon>Leucogyrophana</taxon>
    </lineage>
</organism>
<evidence type="ECO:0000313" key="1">
    <source>
        <dbReference type="EMBL" id="KAH7918840.1"/>
    </source>
</evidence>
<gene>
    <name evidence="1" type="ORF">BV22DRAFT_1051476</name>
</gene>
<name>A0ACB8AZ86_9AGAM</name>
<reference evidence="1" key="1">
    <citation type="journal article" date="2021" name="New Phytol.">
        <title>Evolutionary innovations through gain and loss of genes in the ectomycorrhizal Boletales.</title>
        <authorList>
            <person name="Wu G."/>
            <person name="Miyauchi S."/>
            <person name="Morin E."/>
            <person name="Kuo A."/>
            <person name="Drula E."/>
            <person name="Varga T."/>
            <person name="Kohler A."/>
            <person name="Feng B."/>
            <person name="Cao Y."/>
            <person name="Lipzen A."/>
            <person name="Daum C."/>
            <person name="Hundley H."/>
            <person name="Pangilinan J."/>
            <person name="Johnson J."/>
            <person name="Barry K."/>
            <person name="LaButti K."/>
            <person name="Ng V."/>
            <person name="Ahrendt S."/>
            <person name="Min B."/>
            <person name="Choi I.G."/>
            <person name="Park H."/>
            <person name="Plett J.M."/>
            <person name="Magnuson J."/>
            <person name="Spatafora J.W."/>
            <person name="Nagy L.G."/>
            <person name="Henrissat B."/>
            <person name="Grigoriev I.V."/>
            <person name="Yang Z.L."/>
            <person name="Xu J."/>
            <person name="Martin F.M."/>
        </authorList>
    </citation>
    <scope>NUCLEOTIDE SEQUENCE</scope>
    <source>
        <strain evidence="1">KUC20120723A-06</strain>
    </source>
</reference>
<dbReference type="Proteomes" id="UP000790709">
    <property type="component" value="Unassembled WGS sequence"/>
</dbReference>
<proteinExistence type="predicted"/>
<dbReference type="EMBL" id="MU266728">
    <property type="protein sequence ID" value="KAH7918840.1"/>
    <property type="molecule type" value="Genomic_DNA"/>
</dbReference>
<sequence>MDLDNHKPKVGEPGGGFVASSIGVRRRDLKVEPELDVPGIANVSLKGEWQFAMGRRGALLITHRPRQTHLPPGEVLEHLYQVPDLQNKYIVTSVFSCPAYSIYLSDKSATGGSEIRLDWWTQTQASFPPQSMQQEWRVFIHPPFKRLEVQGVSLRTTVP</sequence>
<keyword evidence="2" id="KW-1185">Reference proteome</keyword>
<accession>A0ACB8AZ86</accession>
<protein>
    <submittedName>
        <fullName evidence="1">Uncharacterized protein</fullName>
    </submittedName>
</protein>
<comment type="caution">
    <text evidence="1">The sequence shown here is derived from an EMBL/GenBank/DDBJ whole genome shotgun (WGS) entry which is preliminary data.</text>
</comment>